<feature type="non-terminal residue" evidence="2">
    <location>
        <position position="1"/>
    </location>
</feature>
<organism evidence="2 3">
    <name type="scientific">Rotaria sordida</name>
    <dbReference type="NCBI Taxonomy" id="392033"/>
    <lineage>
        <taxon>Eukaryota</taxon>
        <taxon>Metazoa</taxon>
        <taxon>Spiralia</taxon>
        <taxon>Gnathifera</taxon>
        <taxon>Rotifera</taxon>
        <taxon>Eurotatoria</taxon>
        <taxon>Bdelloidea</taxon>
        <taxon>Philodinida</taxon>
        <taxon>Philodinidae</taxon>
        <taxon>Rotaria</taxon>
    </lineage>
</organism>
<evidence type="ECO:0000313" key="3">
    <source>
        <dbReference type="Proteomes" id="UP000663874"/>
    </source>
</evidence>
<dbReference type="AlphaFoldDB" id="A0A820LNM5"/>
<reference evidence="2" key="1">
    <citation type="submission" date="2021-02" db="EMBL/GenBank/DDBJ databases">
        <authorList>
            <person name="Nowell W R."/>
        </authorList>
    </citation>
    <scope>NUCLEOTIDE SEQUENCE</scope>
</reference>
<proteinExistence type="predicted"/>
<name>A0A820LNM5_9BILA</name>
<comment type="caution">
    <text evidence="2">The sequence shown here is derived from an EMBL/GenBank/DDBJ whole genome shotgun (WGS) entry which is preliminary data.</text>
</comment>
<feature type="region of interest" description="Disordered" evidence="1">
    <location>
        <begin position="1"/>
        <end position="32"/>
    </location>
</feature>
<sequence length="88" mass="9658">NAYGPESRPSTYDIPVMSRRNLHDENDSRTASVFSLPSQLISNVRSQLHSGYDTLRNGISHLTGHEQEETSGSPTHGITSGGTRFSRT</sequence>
<feature type="compositionally biased region" description="Polar residues" evidence="1">
    <location>
        <begin position="70"/>
        <end position="88"/>
    </location>
</feature>
<dbReference type="Proteomes" id="UP000663874">
    <property type="component" value="Unassembled WGS sequence"/>
</dbReference>
<feature type="non-terminal residue" evidence="2">
    <location>
        <position position="88"/>
    </location>
</feature>
<protein>
    <submittedName>
        <fullName evidence="2">Uncharacterized protein</fullName>
    </submittedName>
</protein>
<dbReference type="EMBL" id="CAJOBE010052014">
    <property type="protein sequence ID" value="CAF4360329.1"/>
    <property type="molecule type" value="Genomic_DNA"/>
</dbReference>
<feature type="region of interest" description="Disordered" evidence="1">
    <location>
        <begin position="56"/>
        <end position="88"/>
    </location>
</feature>
<evidence type="ECO:0000256" key="1">
    <source>
        <dbReference type="SAM" id="MobiDB-lite"/>
    </source>
</evidence>
<gene>
    <name evidence="2" type="ORF">FNK824_LOCUS42646</name>
</gene>
<evidence type="ECO:0000313" key="2">
    <source>
        <dbReference type="EMBL" id="CAF4360329.1"/>
    </source>
</evidence>
<accession>A0A820LNM5</accession>